<dbReference type="Proteomes" id="UP000321570">
    <property type="component" value="Unassembled WGS sequence"/>
</dbReference>
<proteinExistence type="predicted"/>
<accession>A0A564ZF84</accession>
<feature type="region of interest" description="Disordered" evidence="1">
    <location>
        <begin position="126"/>
        <end position="147"/>
    </location>
</feature>
<dbReference type="EMBL" id="CABIJS010000719">
    <property type="protein sequence ID" value="VUZ57488.1"/>
    <property type="molecule type" value="Genomic_DNA"/>
</dbReference>
<evidence type="ECO:0000313" key="3">
    <source>
        <dbReference type="Proteomes" id="UP000321570"/>
    </source>
</evidence>
<sequence>MFFDYSDNIAAHFGLSCGVVTSTPLVEYTPQTPCFVRFKSPVKNVELKPAKSNFYEPILGPVNQYEDPYFNFLRTSGFKEEKLVYSSLKNNKLQGNFKRSLLVYRSVGMDPSEKVETIKAPTTTNEGHEFTVKPMPSSGEVKKRPEHMISDQEEDRDLEMGGESACVPSRHLETGHFDSDPGMKLSDYEMNIIEIVIVIILNRDMGQIRLDVEMIAIGMTVNMAINKKLDVINRQLPGGIDINASNDYFCNNKNPKWRKI</sequence>
<protein>
    <submittedName>
        <fullName evidence="2">Uncharacterized protein</fullName>
    </submittedName>
</protein>
<name>A0A564ZF84_HYMDI</name>
<evidence type="ECO:0000256" key="1">
    <source>
        <dbReference type="SAM" id="MobiDB-lite"/>
    </source>
</evidence>
<reference evidence="2 3" key="1">
    <citation type="submission" date="2019-07" db="EMBL/GenBank/DDBJ databases">
        <authorList>
            <person name="Jastrzebski P J."/>
            <person name="Paukszto L."/>
            <person name="Jastrzebski P J."/>
        </authorList>
    </citation>
    <scope>NUCLEOTIDE SEQUENCE [LARGE SCALE GENOMIC DNA]</scope>
    <source>
        <strain evidence="2 3">WMS-il1</strain>
    </source>
</reference>
<organism evidence="2 3">
    <name type="scientific">Hymenolepis diminuta</name>
    <name type="common">Rat tapeworm</name>
    <dbReference type="NCBI Taxonomy" id="6216"/>
    <lineage>
        <taxon>Eukaryota</taxon>
        <taxon>Metazoa</taxon>
        <taxon>Spiralia</taxon>
        <taxon>Lophotrochozoa</taxon>
        <taxon>Platyhelminthes</taxon>
        <taxon>Cestoda</taxon>
        <taxon>Eucestoda</taxon>
        <taxon>Cyclophyllidea</taxon>
        <taxon>Hymenolepididae</taxon>
        <taxon>Hymenolepis</taxon>
    </lineage>
</organism>
<evidence type="ECO:0000313" key="2">
    <source>
        <dbReference type="EMBL" id="VUZ57488.1"/>
    </source>
</evidence>
<gene>
    <name evidence="2" type="ORF">WMSIL1_LOCUS14990</name>
</gene>
<keyword evidence="3" id="KW-1185">Reference proteome</keyword>
<dbReference type="AlphaFoldDB" id="A0A564ZF84"/>